<keyword evidence="1" id="KW-0732">Signal</keyword>
<sequence length="299" mass="32054" precursor="true">MRYPRPTLLAAASIAAFLGAAVVLAQPAAAADPLPAASGRALAMSRPQWRLWVPADYQPRPDGAVDLLVHLHGDPQTVWNNAAAARLNAVVVTANYNGLSRAYAAPFADPRLFQTLLDDALARLKTDPRFGDAAHWDHVVVASFSAGYGAVREILKQPHYRDAIAGLLAVDSLYASTAAGGAPEPAQMADYLTYAKRAVAGEKTFIFTHTEVPTPTYESTRDTGEALLRGLGLEAHATNQPGLGPLVFVRRAGEGGFAFWGSPGDTGEDHMNHLRYMAEWLDDLPLDRHAQRRSGAAPN</sequence>
<dbReference type="SUPFAM" id="SSF53474">
    <property type="entry name" value="alpha/beta-Hydrolases"/>
    <property type="match status" value="1"/>
</dbReference>
<dbReference type="InterPro" id="IPR029058">
    <property type="entry name" value="AB_hydrolase_fold"/>
</dbReference>
<feature type="signal peptide" evidence="1">
    <location>
        <begin position="1"/>
        <end position="25"/>
    </location>
</feature>
<evidence type="ECO:0000256" key="1">
    <source>
        <dbReference type="SAM" id="SignalP"/>
    </source>
</evidence>
<gene>
    <name evidence="2" type="ORF">Pla175_50320</name>
</gene>
<evidence type="ECO:0000313" key="2">
    <source>
        <dbReference type="EMBL" id="QDU91602.1"/>
    </source>
</evidence>
<reference evidence="2 3" key="1">
    <citation type="submission" date="2019-02" db="EMBL/GenBank/DDBJ databases">
        <title>Deep-cultivation of Planctomycetes and their phenomic and genomic characterization uncovers novel biology.</title>
        <authorList>
            <person name="Wiegand S."/>
            <person name="Jogler M."/>
            <person name="Boedeker C."/>
            <person name="Pinto D."/>
            <person name="Vollmers J."/>
            <person name="Rivas-Marin E."/>
            <person name="Kohn T."/>
            <person name="Peeters S.H."/>
            <person name="Heuer A."/>
            <person name="Rast P."/>
            <person name="Oberbeckmann S."/>
            <person name="Bunk B."/>
            <person name="Jeske O."/>
            <person name="Meyerdierks A."/>
            <person name="Storesund J.E."/>
            <person name="Kallscheuer N."/>
            <person name="Luecker S."/>
            <person name="Lage O.M."/>
            <person name="Pohl T."/>
            <person name="Merkel B.J."/>
            <person name="Hornburger P."/>
            <person name="Mueller R.-W."/>
            <person name="Bruemmer F."/>
            <person name="Labrenz M."/>
            <person name="Spormann A.M."/>
            <person name="Op den Camp H."/>
            <person name="Overmann J."/>
            <person name="Amann R."/>
            <person name="Jetten M.S.M."/>
            <person name="Mascher T."/>
            <person name="Medema M.H."/>
            <person name="Devos D.P."/>
            <person name="Kaster A.-K."/>
            <person name="Ovreas L."/>
            <person name="Rohde M."/>
            <person name="Galperin M.Y."/>
            <person name="Jogler C."/>
        </authorList>
    </citation>
    <scope>NUCLEOTIDE SEQUENCE [LARGE SCALE GENOMIC DNA]</scope>
    <source>
        <strain evidence="2 3">Pla175</strain>
    </source>
</reference>
<keyword evidence="3" id="KW-1185">Reference proteome</keyword>
<protein>
    <recommendedName>
        <fullName evidence="4">Alpha/beta hydrolase family protein</fullName>
    </recommendedName>
</protein>
<name>A0A518DJI4_9BACT</name>
<dbReference type="RefSeq" id="WP_145291769.1">
    <property type="nucleotide sequence ID" value="NZ_CP036291.1"/>
</dbReference>
<dbReference type="AlphaFoldDB" id="A0A518DJI4"/>
<dbReference type="Proteomes" id="UP000317429">
    <property type="component" value="Chromosome"/>
</dbReference>
<dbReference type="EMBL" id="CP036291">
    <property type="protein sequence ID" value="QDU91602.1"/>
    <property type="molecule type" value="Genomic_DNA"/>
</dbReference>
<feature type="chain" id="PRO_5021803136" description="Alpha/beta hydrolase family protein" evidence="1">
    <location>
        <begin position="26"/>
        <end position="299"/>
    </location>
</feature>
<proteinExistence type="predicted"/>
<dbReference type="KEGG" id="pnd:Pla175_50320"/>
<evidence type="ECO:0008006" key="4">
    <source>
        <dbReference type="Google" id="ProtNLM"/>
    </source>
</evidence>
<organism evidence="2 3">
    <name type="scientific">Pirellulimonas nuda</name>
    <dbReference type="NCBI Taxonomy" id="2528009"/>
    <lineage>
        <taxon>Bacteria</taxon>
        <taxon>Pseudomonadati</taxon>
        <taxon>Planctomycetota</taxon>
        <taxon>Planctomycetia</taxon>
        <taxon>Pirellulales</taxon>
        <taxon>Lacipirellulaceae</taxon>
        <taxon>Pirellulimonas</taxon>
    </lineage>
</organism>
<dbReference type="OrthoDB" id="835246at2"/>
<evidence type="ECO:0000313" key="3">
    <source>
        <dbReference type="Proteomes" id="UP000317429"/>
    </source>
</evidence>
<accession>A0A518DJI4</accession>